<comment type="caution">
    <text evidence="2">The sequence shown here is derived from an EMBL/GenBank/DDBJ whole genome shotgun (WGS) entry which is preliminary data.</text>
</comment>
<name>A0A498IEJ6_MALDO</name>
<sequence>MFAILILMAVFTTFMTTPAAMTIYNPHGVSLPLKIPVSYRDSISDQNLQETKGPSNPSL</sequence>
<evidence type="ECO:0000256" key="1">
    <source>
        <dbReference type="SAM" id="SignalP"/>
    </source>
</evidence>
<evidence type="ECO:0000313" key="2">
    <source>
        <dbReference type="EMBL" id="RXH80552.1"/>
    </source>
</evidence>
<keyword evidence="3" id="KW-1185">Reference proteome</keyword>
<organism evidence="2 3">
    <name type="scientific">Malus domestica</name>
    <name type="common">Apple</name>
    <name type="synonym">Pyrus malus</name>
    <dbReference type="NCBI Taxonomy" id="3750"/>
    <lineage>
        <taxon>Eukaryota</taxon>
        <taxon>Viridiplantae</taxon>
        <taxon>Streptophyta</taxon>
        <taxon>Embryophyta</taxon>
        <taxon>Tracheophyta</taxon>
        <taxon>Spermatophyta</taxon>
        <taxon>Magnoliopsida</taxon>
        <taxon>eudicotyledons</taxon>
        <taxon>Gunneridae</taxon>
        <taxon>Pentapetalae</taxon>
        <taxon>rosids</taxon>
        <taxon>fabids</taxon>
        <taxon>Rosales</taxon>
        <taxon>Rosaceae</taxon>
        <taxon>Amygdaloideae</taxon>
        <taxon>Maleae</taxon>
        <taxon>Malus</taxon>
    </lineage>
</organism>
<feature type="signal peptide" evidence="1">
    <location>
        <begin position="1"/>
        <end position="19"/>
    </location>
</feature>
<feature type="chain" id="PRO_5019858337" description="PGG domain-containing protein" evidence="1">
    <location>
        <begin position="20"/>
        <end position="59"/>
    </location>
</feature>
<accession>A0A498IEJ6</accession>
<evidence type="ECO:0000313" key="3">
    <source>
        <dbReference type="Proteomes" id="UP000290289"/>
    </source>
</evidence>
<dbReference type="AlphaFoldDB" id="A0A498IEJ6"/>
<dbReference type="EMBL" id="RDQH01000338">
    <property type="protein sequence ID" value="RXH80552.1"/>
    <property type="molecule type" value="Genomic_DNA"/>
</dbReference>
<protein>
    <recommendedName>
        <fullName evidence="4">PGG domain-containing protein</fullName>
    </recommendedName>
</protein>
<proteinExistence type="predicted"/>
<gene>
    <name evidence="2" type="ORF">DVH24_004466</name>
</gene>
<dbReference type="Proteomes" id="UP000290289">
    <property type="component" value="Chromosome 12"/>
</dbReference>
<evidence type="ECO:0008006" key="4">
    <source>
        <dbReference type="Google" id="ProtNLM"/>
    </source>
</evidence>
<reference evidence="2 3" key="1">
    <citation type="submission" date="2018-10" db="EMBL/GenBank/DDBJ databases">
        <title>A high-quality apple genome assembly.</title>
        <authorList>
            <person name="Hu J."/>
        </authorList>
    </citation>
    <scope>NUCLEOTIDE SEQUENCE [LARGE SCALE GENOMIC DNA]</scope>
    <source>
        <strain evidence="3">cv. HFTH1</strain>
        <tissue evidence="2">Young leaf</tissue>
    </source>
</reference>
<keyword evidence="1" id="KW-0732">Signal</keyword>